<sequence length="423" mass="46869">MSEKTTCVVVGGGPAGIFAGLLLARAGVEVVVLEKHGDFLRDFRGDTVHPSTLRLLDELGLFERFDKLPHTKLQRMRVTKPDGQQVVMADLTRLRTPHPYIAMVPQWDLLDMLAEVGSEEPDFDLRMNHEVTGLLWDESGRVSGVRYKSPTGIGELHADLTLVCDGRWSLCRQEAGLVPRGFPVGTDIWWFRAPRVPGIGEELVPRFKDGKLLGIIPRQGYLQIPQFIRKGDDARLRARGVEAFRDDLADVVPELSGVVDEIESMDEVKLLDVRINRLSRWYTDGLLCIGDAAHAMSGLGGVGINLAVQDAVAAARILAAPLREKRVAREDLAAVQRRRMFPAVVTQAAQILAHRHLVDPVFTGGKLSGPGWLLPIIERFGWLTVIPAYFIGIGVRPEHAPAFARRARWLGRSRSGQVSGFER</sequence>
<dbReference type="AlphaFoldDB" id="A0A4R5PDG0"/>
<dbReference type="Gene3D" id="3.50.50.60">
    <property type="entry name" value="FAD/NAD(P)-binding domain"/>
    <property type="match status" value="2"/>
</dbReference>
<evidence type="ECO:0000256" key="1">
    <source>
        <dbReference type="ARBA" id="ARBA00023002"/>
    </source>
</evidence>
<reference evidence="3 4" key="1">
    <citation type="journal article" date="2019" name="Sci. Rep.">
        <title>Extended insight into the Mycobacterium chelonae-abscessus complex through whole genome sequencing of Mycobacterium salmoniphilum outbreak and Mycobacterium salmoniphilum-like strains.</title>
        <authorList>
            <person name="Behra P.R.K."/>
            <person name="Das S."/>
            <person name="Pettersson B.M.F."/>
            <person name="Shirreff L."/>
            <person name="DuCote T."/>
            <person name="Jacobsson K.G."/>
            <person name="Ennis D.G."/>
            <person name="Kirsebom L.A."/>
        </authorList>
    </citation>
    <scope>NUCLEOTIDE SEQUENCE [LARGE SCALE GENOMIC DNA]</scope>
    <source>
        <strain evidence="3 4">DSM 45524</strain>
    </source>
</reference>
<dbReference type="SUPFAM" id="SSF51905">
    <property type="entry name" value="FAD/NAD(P)-binding domain"/>
    <property type="match status" value="1"/>
</dbReference>
<dbReference type="InterPro" id="IPR036188">
    <property type="entry name" value="FAD/NAD-bd_sf"/>
</dbReference>
<organism evidence="3 4">
    <name type="scientific">Mycobacteroides franklinii</name>
    <dbReference type="NCBI Taxonomy" id="948102"/>
    <lineage>
        <taxon>Bacteria</taxon>
        <taxon>Bacillati</taxon>
        <taxon>Actinomycetota</taxon>
        <taxon>Actinomycetes</taxon>
        <taxon>Mycobacteriales</taxon>
        <taxon>Mycobacteriaceae</taxon>
        <taxon>Mycobacteroides</taxon>
    </lineage>
</organism>
<dbReference type="InterPro" id="IPR002938">
    <property type="entry name" value="FAD-bd"/>
</dbReference>
<comment type="caution">
    <text evidence="3">The sequence shown here is derived from an EMBL/GenBank/DDBJ whole genome shotgun (WGS) entry which is preliminary data.</text>
</comment>
<protein>
    <submittedName>
        <fullName evidence="3">FAD-dependent oxidoreductase</fullName>
    </submittedName>
</protein>
<feature type="domain" description="FAD-binding" evidence="2">
    <location>
        <begin position="5"/>
        <end position="347"/>
    </location>
</feature>
<gene>
    <name evidence="3" type="ORF">EJ571_12805</name>
</gene>
<dbReference type="EMBL" id="RXLR01000014">
    <property type="protein sequence ID" value="TDH22761.1"/>
    <property type="molecule type" value="Genomic_DNA"/>
</dbReference>
<dbReference type="NCBIfam" id="NF004834">
    <property type="entry name" value="PRK06185.1-3"/>
    <property type="match status" value="1"/>
</dbReference>
<dbReference type="Pfam" id="PF01494">
    <property type="entry name" value="FAD_binding_3"/>
    <property type="match status" value="1"/>
</dbReference>
<keyword evidence="1" id="KW-0560">Oxidoreductase</keyword>
<dbReference type="Proteomes" id="UP000295627">
    <property type="component" value="Unassembled WGS sequence"/>
</dbReference>
<proteinExistence type="predicted"/>
<dbReference type="GO" id="GO:0016491">
    <property type="term" value="F:oxidoreductase activity"/>
    <property type="evidence" value="ECO:0007669"/>
    <property type="project" value="UniProtKB-KW"/>
</dbReference>
<dbReference type="RefSeq" id="WP_078333577.1">
    <property type="nucleotide sequence ID" value="NZ_MAFQ01000005.1"/>
</dbReference>
<accession>A0A4R5PDG0</accession>
<dbReference type="NCBIfam" id="NF004833">
    <property type="entry name" value="PRK06185.1-1"/>
    <property type="match status" value="1"/>
</dbReference>
<dbReference type="PANTHER" id="PTHR43476">
    <property type="entry name" value="3-(3-HYDROXY-PHENYL)PROPIONATE/3-HYDROXYCINNAMIC ACID HYDROXYLASE"/>
    <property type="match status" value="1"/>
</dbReference>
<evidence type="ECO:0000313" key="4">
    <source>
        <dbReference type="Proteomes" id="UP000295627"/>
    </source>
</evidence>
<name>A0A4R5PDG0_9MYCO</name>
<evidence type="ECO:0000259" key="2">
    <source>
        <dbReference type="Pfam" id="PF01494"/>
    </source>
</evidence>
<evidence type="ECO:0000313" key="3">
    <source>
        <dbReference type="EMBL" id="TDH22761.1"/>
    </source>
</evidence>
<dbReference type="PRINTS" id="PR00420">
    <property type="entry name" value="RNGMNOXGNASE"/>
</dbReference>
<dbReference type="InterPro" id="IPR050631">
    <property type="entry name" value="PheA/TfdB_FAD_monoxygenase"/>
</dbReference>
<dbReference type="GO" id="GO:0071949">
    <property type="term" value="F:FAD binding"/>
    <property type="evidence" value="ECO:0007669"/>
    <property type="project" value="InterPro"/>
</dbReference>
<dbReference type="PANTHER" id="PTHR43476:SF5">
    <property type="entry name" value="FAD-DEPENDENT MONOOXYGENASE"/>
    <property type="match status" value="1"/>
</dbReference>